<evidence type="ECO:0000313" key="9">
    <source>
        <dbReference type="Proteomes" id="UP001359559"/>
    </source>
</evidence>
<gene>
    <name evidence="8" type="ORF">RJT34_01481</name>
</gene>
<dbReference type="FunFam" id="1.10.220.10:FF:000001">
    <property type="entry name" value="Annexin"/>
    <property type="match status" value="1"/>
</dbReference>
<feature type="binding site" evidence="6">
    <location>
        <position position="293"/>
    </location>
    <ligand>
        <name>Ca(2+)</name>
        <dbReference type="ChEBI" id="CHEBI:29108"/>
        <label>1</label>
    </ligand>
</feature>
<name>A0AAN9Q3C2_CLITE</name>
<feature type="binding site" evidence="6">
    <location>
        <position position="333"/>
    </location>
    <ligand>
        <name>Ca(2+)</name>
        <dbReference type="ChEBI" id="CHEBI:29108"/>
        <label>1</label>
    </ligand>
</feature>
<keyword evidence="5 7" id="KW-0111">Calcium/phospholipid-binding</keyword>
<evidence type="ECO:0000313" key="8">
    <source>
        <dbReference type="EMBL" id="KAK7317343.1"/>
    </source>
</evidence>
<dbReference type="PROSITE" id="PS00223">
    <property type="entry name" value="ANNEXIN_1"/>
    <property type="match status" value="1"/>
</dbReference>
<dbReference type="FunFam" id="1.10.220.10:FF:000009">
    <property type="entry name" value="Annexin"/>
    <property type="match status" value="1"/>
</dbReference>
<comment type="caution">
    <text evidence="8">The sequence shown here is derived from an EMBL/GenBank/DDBJ whole genome shotgun (WGS) entry which is preliminary data.</text>
</comment>
<evidence type="ECO:0000256" key="5">
    <source>
        <dbReference type="ARBA" id="ARBA00023302"/>
    </source>
</evidence>
<dbReference type="PANTHER" id="PTHR10502:SF197">
    <property type="entry name" value="ANNEXIN"/>
    <property type="match status" value="1"/>
</dbReference>
<dbReference type="GO" id="GO:0009651">
    <property type="term" value="P:response to salt stress"/>
    <property type="evidence" value="ECO:0007669"/>
    <property type="project" value="TreeGrafter"/>
</dbReference>
<evidence type="ECO:0000256" key="1">
    <source>
        <dbReference type="ARBA" id="ARBA00022723"/>
    </source>
</evidence>
<dbReference type="InterPro" id="IPR037104">
    <property type="entry name" value="Annexin_sf"/>
</dbReference>
<dbReference type="InterPro" id="IPR018252">
    <property type="entry name" value="Annexin_repeat_CS"/>
</dbReference>
<dbReference type="PRINTS" id="PR00196">
    <property type="entry name" value="ANNEXIN"/>
</dbReference>
<dbReference type="GO" id="GO:0005509">
    <property type="term" value="F:calcium ion binding"/>
    <property type="evidence" value="ECO:0007669"/>
    <property type="project" value="InterPro"/>
</dbReference>
<dbReference type="GO" id="GO:0005737">
    <property type="term" value="C:cytoplasm"/>
    <property type="evidence" value="ECO:0007669"/>
    <property type="project" value="TreeGrafter"/>
</dbReference>
<feature type="binding site" evidence="6">
    <location>
        <position position="104"/>
    </location>
    <ligand>
        <name>Ca(2+)</name>
        <dbReference type="ChEBI" id="CHEBI:29108"/>
        <label>1</label>
    </ligand>
</feature>
<comment type="domain">
    <text evidence="7">A pair of annexin repeats may form one binding site for calcium and phospholipid.</text>
</comment>
<dbReference type="InterPro" id="IPR018502">
    <property type="entry name" value="Annexin_repeat"/>
</dbReference>
<dbReference type="EMBL" id="JAYKXN010000001">
    <property type="protein sequence ID" value="KAK7317343.1"/>
    <property type="molecule type" value="Genomic_DNA"/>
</dbReference>
<dbReference type="PROSITE" id="PS51897">
    <property type="entry name" value="ANNEXIN_2"/>
    <property type="match status" value="4"/>
</dbReference>
<dbReference type="InterPro" id="IPR009118">
    <property type="entry name" value="AnnexinD_plant"/>
</dbReference>
<dbReference type="SMART" id="SM00335">
    <property type="entry name" value="ANX"/>
    <property type="match status" value="4"/>
</dbReference>
<dbReference type="PANTHER" id="PTHR10502">
    <property type="entry name" value="ANNEXIN"/>
    <property type="match status" value="1"/>
</dbReference>
<dbReference type="InterPro" id="IPR001464">
    <property type="entry name" value="Annexin"/>
</dbReference>
<proteinExistence type="inferred from homology"/>
<evidence type="ECO:0000256" key="7">
    <source>
        <dbReference type="RuleBase" id="RU003540"/>
    </source>
</evidence>
<dbReference type="Proteomes" id="UP001359559">
    <property type="component" value="Unassembled WGS sequence"/>
</dbReference>
<protein>
    <recommendedName>
        <fullName evidence="7">Annexin</fullName>
    </recommendedName>
</protein>
<sequence length="350" mass="39731">MATLVFPISISPVEDAEALHKSFEVSTTEKKTFIHSTMATLIAPSNHSPHEDAEALRKAVEGWGTDEKTIIVILGHRNVYQRQQIRKAYEEIFQEDLIKRLESEIKGDFEKAVYRWILEPADRDAVLANVAIKSGKSFHVIVEIATVLSSEELLAVRRAYLHRFKHSLEEDVAAHTTGHLRQLLVGLVTAFRYLGDEINPKLAQSEAEILHEAVKEKKSSYEEAIRVLTTRSKTQLIATFNRYREIHGTSISKKLVDEGSDEFQRALYTAIRGINDPAKYYEKVIRNAIKKVGTDEDALTRVIVSRAEKDLKVIAEVYYKRNSVLLEHAVAKETSGDYKKFLLTLLGKEE</sequence>
<dbReference type="Pfam" id="PF00191">
    <property type="entry name" value="Annexin"/>
    <property type="match status" value="4"/>
</dbReference>
<dbReference type="FunFam" id="1.10.220.10:FF:000006">
    <property type="entry name" value="Annexin"/>
    <property type="match status" value="1"/>
</dbReference>
<dbReference type="GO" id="GO:0001786">
    <property type="term" value="F:phosphatidylserine binding"/>
    <property type="evidence" value="ECO:0007669"/>
    <property type="project" value="TreeGrafter"/>
</dbReference>
<dbReference type="Gene3D" id="1.10.220.10">
    <property type="entry name" value="Annexin"/>
    <property type="match status" value="4"/>
</dbReference>
<keyword evidence="2 7" id="KW-0677">Repeat</keyword>
<reference evidence="8 9" key="1">
    <citation type="submission" date="2024-01" db="EMBL/GenBank/DDBJ databases">
        <title>The genomes of 5 underutilized Papilionoideae crops provide insights into root nodulation and disease resistance.</title>
        <authorList>
            <person name="Yuan L."/>
        </authorList>
    </citation>
    <scope>NUCLEOTIDE SEQUENCE [LARGE SCALE GENOMIC DNA]</scope>
    <source>
        <strain evidence="8">LY-2023</strain>
        <tissue evidence="8">Leaf</tissue>
    </source>
</reference>
<evidence type="ECO:0000256" key="2">
    <source>
        <dbReference type="ARBA" id="ARBA00022737"/>
    </source>
</evidence>
<accession>A0AAN9Q3C2</accession>
<dbReference type="FunFam" id="1.10.220.10:FF:000008">
    <property type="entry name" value="Annexin"/>
    <property type="match status" value="1"/>
</dbReference>
<feature type="binding site" evidence="6">
    <location>
        <position position="334"/>
    </location>
    <ligand>
        <name>Ca(2+)</name>
        <dbReference type="ChEBI" id="CHEBI:29108"/>
        <label>1</label>
    </ligand>
</feature>
<evidence type="ECO:0000256" key="3">
    <source>
        <dbReference type="ARBA" id="ARBA00022837"/>
    </source>
</evidence>
<dbReference type="PRINTS" id="PR01814">
    <property type="entry name" value="ANNEXINPLANT"/>
</dbReference>
<dbReference type="GO" id="GO:0005886">
    <property type="term" value="C:plasma membrane"/>
    <property type="evidence" value="ECO:0007669"/>
    <property type="project" value="TreeGrafter"/>
</dbReference>
<keyword evidence="3 6" id="KW-0106">Calcium</keyword>
<dbReference type="GO" id="GO:0009409">
    <property type="term" value="P:response to cold"/>
    <property type="evidence" value="ECO:0007669"/>
    <property type="project" value="TreeGrafter"/>
</dbReference>
<keyword evidence="9" id="KW-1185">Reference proteome</keyword>
<dbReference type="GO" id="GO:0009414">
    <property type="term" value="P:response to water deprivation"/>
    <property type="evidence" value="ECO:0007669"/>
    <property type="project" value="TreeGrafter"/>
</dbReference>
<keyword evidence="1 6" id="KW-0479">Metal-binding</keyword>
<organism evidence="8 9">
    <name type="scientific">Clitoria ternatea</name>
    <name type="common">Butterfly pea</name>
    <dbReference type="NCBI Taxonomy" id="43366"/>
    <lineage>
        <taxon>Eukaryota</taxon>
        <taxon>Viridiplantae</taxon>
        <taxon>Streptophyta</taxon>
        <taxon>Embryophyta</taxon>
        <taxon>Tracheophyta</taxon>
        <taxon>Spermatophyta</taxon>
        <taxon>Magnoliopsida</taxon>
        <taxon>eudicotyledons</taxon>
        <taxon>Gunneridae</taxon>
        <taxon>Pentapetalae</taxon>
        <taxon>rosids</taxon>
        <taxon>fabids</taxon>
        <taxon>Fabales</taxon>
        <taxon>Fabaceae</taxon>
        <taxon>Papilionoideae</taxon>
        <taxon>50 kb inversion clade</taxon>
        <taxon>NPAAA clade</taxon>
        <taxon>indigoferoid/millettioid clade</taxon>
        <taxon>Phaseoleae</taxon>
        <taxon>Clitoria</taxon>
    </lineage>
</organism>
<comment type="similarity">
    <text evidence="7">Belongs to the annexin family.</text>
</comment>
<dbReference type="AlphaFoldDB" id="A0AAN9Q3C2"/>
<feature type="binding site" evidence="6">
    <location>
        <position position="291"/>
    </location>
    <ligand>
        <name>Ca(2+)</name>
        <dbReference type="ChEBI" id="CHEBI:29108"/>
        <label>1</label>
    </ligand>
</feature>
<feature type="binding site" evidence="6">
    <location>
        <position position="64"/>
    </location>
    <ligand>
        <name>Ca(2+)</name>
        <dbReference type="ChEBI" id="CHEBI:29108"/>
        <label>1</label>
    </ligand>
</feature>
<dbReference type="GO" id="GO:0009408">
    <property type="term" value="P:response to heat"/>
    <property type="evidence" value="ECO:0007669"/>
    <property type="project" value="TreeGrafter"/>
</dbReference>
<feature type="binding site" evidence="6">
    <location>
        <position position="289"/>
    </location>
    <ligand>
        <name>Ca(2+)</name>
        <dbReference type="ChEBI" id="CHEBI:29108"/>
        <label>1</label>
    </ligand>
</feature>
<evidence type="ECO:0000256" key="6">
    <source>
        <dbReference type="PIRSR" id="PIRSR609118-1"/>
    </source>
</evidence>
<feature type="binding site" evidence="6">
    <location>
        <position position="331"/>
    </location>
    <ligand>
        <name>Ca(2+)</name>
        <dbReference type="ChEBI" id="CHEBI:29108"/>
        <label>1</label>
    </ligand>
</feature>
<dbReference type="GO" id="GO:0005544">
    <property type="term" value="F:calcium-dependent phospholipid binding"/>
    <property type="evidence" value="ECO:0007669"/>
    <property type="project" value="UniProtKB-KW"/>
</dbReference>
<dbReference type="SUPFAM" id="SSF47874">
    <property type="entry name" value="Annexin"/>
    <property type="match status" value="1"/>
</dbReference>
<evidence type="ECO:0000256" key="4">
    <source>
        <dbReference type="ARBA" id="ARBA00023216"/>
    </source>
</evidence>
<feature type="binding site" evidence="6">
    <location>
        <position position="62"/>
    </location>
    <ligand>
        <name>Ca(2+)</name>
        <dbReference type="ChEBI" id="CHEBI:29108"/>
        <label>1</label>
    </ligand>
</feature>
<keyword evidence="4 7" id="KW-0041">Annexin</keyword>